<accession>A0AAD7AW41</accession>
<name>A0AAD7AW41_9AGAR</name>
<evidence type="ECO:0000313" key="2">
    <source>
        <dbReference type="Proteomes" id="UP001218218"/>
    </source>
</evidence>
<dbReference type="Proteomes" id="UP001218218">
    <property type="component" value="Unassembled WGS sequence"/>
</dbReference>
<reference evidence="1" key="1">
    <citation type="submission" date="2023-03" db="EMBL/GenBank/DDBJ databases">
        <title>Massive genome expansion in bonnet fungi (Mycena s.s.) driven by repeated elements and novel gene families across ecological guilds.</title>
        <authorList>
            <consortium name="Lawrence Berkeley National Laboratory"/>
            <person name="Harder C.B."/>
            <person name="Miyauchi S."/>
            <person name="Viragh M."/>
            <person name="Kuo A."/>
            <person name="Thoen E."/>
            <person name="Andreopoulos B."/>
            <person name="Lu D."/>
            <person name="Skrede I."/>
            <person name="Drula E."/>
            <person name="Henrissat B."/>
            <person name="Morin E."/>
            <person name="Kohler A."/>
            <person name="Barry K."/>
            <person name="LaButti K."/>
            <person name="Morin E."/>
            <person name="Salamov A."/>
            <person name="Lipzen A."/>
            <person name="Mereny Z."/>
            <person name="Hegedus B."/>
            <person name="Baldrian P."/>
            <person name="Stursova M."/>
            <person name="Weitz H."/>
            <person name="Taylor A."/>
            <person name="Grigoriev I.V."/>
            <person name="Nagy L.G."/>
            <person name="Martin F."/>
            <person name="Kauserud H."/>
        </authorList>
    </citation>
    <scope>NUCLEOTIDE SEQUENCE</scope>
    <source>
        <strain evidence="1">CBHHK002</strain>
    </source>
</reference>
<dbReference type="Gene3D" id="1.10.510.10">
    <property type="entry name" value="Transferase(Phosphotransferase) domain 1"/>
    <property type="match status" value="1"/>
</dbReference>
<organism evidence="1 2">
    <name type="scientific">Mycena albidolilacea</name>
    <dbReference type="NCBI Taxonomy" id="1033008"/>
    <lineage>
        <taxon>Eukaryota</taxon>
        <taxon>Fungi</taxon>
        <taxon>Dikarya</taxon>
        <taxon>Basidiomycota</taxon>
        <taxon>Agaricomycotina</taxon>
        <taxon>Agaricomycetes</taxon>
        <taxon>Agaricomycetidae</taxon>
        <taxon>Agaricales</taxon>
        <taxon>Marasmiineae</taxon>
        <taxon>Mycenaceae</taxon>
        <taxon>Mycena</taxon>
    </lineage>
</organism>
<gene>
    <name evidence="1" type="ORF">DFH08DRAFT_983431</name>
</gene>
<protein>
    <submittedName>
        <fullName evidence="1">Uncharacterized protein</fullName>
    </submittedName>
</protein>
<proteinExistence type="predicted"/>
<dbReference type="EMBL" id="JARIHO010000001">
    <property type="protein sequence ID" value="KAJ7368880.1"/>
    <property type="molecule type" value="Genomic_DNA"/>
</dbReference>
<dbReference type="AlphaFoldDB" id="A0AAD7AW41"/>
<comment type="caution">
    <text evidence="1">The sequence shown here is derived from an EMBL/GenBank/DDBJ whole genome shotgun (WGS) entry which is preliminary data.</text>
</comment>
<evidence type="ECO:0000313" key="1">
    <source>
        <dbReference type="EMBL" id="KAJ7368880.1"/>
    </source>
</evidence>
<keyword evidence="2" id="KW-1185">Reference proteome</keyword>
<sequence>MASCRDDMESLAYCILRLLRGFLPWPGDQCTAAVKGSRTGPALCGAYLPVFGAFGICTGNKVRRTAGLRNLEGPVSFLGLGAGRVIVIQPSNTTAPLVGSILGSGGPSNIHVLTPPLTNLDDDSLLDSDDHFVLTSEWPAPSRVKTEDLLGDERKVMTDALEMFDEPPKMKWPYLDNDDLEILRDDFENKSDFEEGDYYWLEENYRPDDGYFKNLYTEQLINLVKRMLRGPKAWGETPSQSEHHAAPRAKQTVVRRAVNKLRKFIRKPLWAIDEDPDGSWVYNRPKLLPGGKYVLFQNSGCVVECWSVFEDRRIWTHVPSMDHTVVDDFEVDMMEDDIAIILTCQRTDPGQHFIEITTLNLKTEISDLKLLSRLPQYFYSCLCVITKCSSSTGEQASAYDCQIAPVPDRLLVLTRTGTRGENRVALSPFALFECWEPNDSMEQPLTPVVPVADLPFLPDTFSLTCEPSHAWLRSIWGYESPFERGRFTVWLHDWVNAEPALLNFQFVKHATRVSWRFLSSTVMLAPMYPTTMSLSGHTLGYCRGYDDFGIFPPFPVNKGSARHQIVDLGGSYSVHMSSFSGALTYSTATEVVIIYYD</sequence>